<organism evidence="1 2">
    <name type="scientific">Sclerotinia sclerotiorum (strain ATCC 18683 / 1980 / Ss-1)</name>
    <name type="common">White mold</name>
    <name type="synonym">Whetzelinia sclerotiorum</name>
    <dbReference type="NCBI Taxonomy" id="665079"/>
    <lineage>
        <taxon>Eukaryota</taxon>
        <taxon>Fungi</taxon>
        <taxon>Dikarya</taxon>
        <taxon>Ascomycota</taxon>
        <taxon>Pezizomycotina</taxon>
        <taxon>Leotiomycetes</taxon>
        <taxon>Helotiales</taxon>
        <taxon>Sclerotiniaceae</taxon>
        <taxon>Sclerotinia</taxon>
    </lineage>
</organism>
<dbReference type="InterPro" id="IPR015422">
    <property type="entry name" value="PyrdxlP-dep_Trfase_small"/>
</dbReference>
<evidence type="ECO:0000313" key="2">
    <source>
        <dbReference type="Proteomes" id="UP000177798"/>
    </source>
</evidence>
<dbReference type="EMBL" id="CP017829">
    <property type="protein sequence ID" value="APA16024.1"/>
    <property type="molecule type" value="Genomic_DNA"/>
</dbReference>
<protein>
    <submittedName>
        <fullName evidence="1">Uncharacterized protein</fullName>
    </submittedName>
</protein>
<evidence type="ECO:0000313" key="1">
    <source>
        <dbReference type="EMBL" id="APA16024.1"/>
    </source>
</evidence>
<dbReference type="Gene3D" id="3.90.1150.10">
    <property type="entry name" value="Aspartate Aminotransferase, domain 1"/>
    <property type="match status" value="1"/>
</dbReference>
<accession>A0A1D9QM60</accession>
<dbReference type="VEuPathDB" id="FungiDB:sscle_16g107940"/>
<gene>
    <name evidence="1" type="ORF">sscle_16g107940</name>
</gene>
<reference evidence="2" key="1">
    <citation type="journal article" date="2017" name="Genome Biol. Evol.">
        <title>The complete genome sequence of the phytopathogenic fungus Sclerotinia sclerotiorum reveals insights into the genome architecture of broad host range pathogens.</title>
        <authorList>
            <person name="Derbyshire M."/>
            <person name="Denton-Giles M."/>
            <person name="Hegedus D."/>
            <person name="Seifbarghy S."/>
            <person name="Rollins J."/>
            <person name="van Kan J."/>
            <person name="Seidl M.F."/>
            <person name="Faino L."/>
            <person name="Mbengue M."/>
            <person name="Navaud O."/>
            <person name="Raffaele S."/>
            <person name="Hammond-Kosack K."/>
            <person name="Heard S."/>
            <person name="Oliver R."/>
        </authorList>
    </citation>
    <scope>NUCLEOTIDE SEQUENCE [LARGE SCALE GENOMIC DNA]</scope>
    <source>
        <strain evidence="2">ATCC 18683 / 1980 / Ss-1</strain>
    </source>
</reference>
<dbReference type="AlphaFoldDB" id="A0A1D9QM60"/>
<dbReference type="OrthoDB" id="2414662at2759"/>
<proteinExistence type="predicted"/>
<sequence>MGFVVTLRPRPAKHVAVQKQNVWSMVNDAAVASPVQPIVNMDQGFFDYNPPDFIMDAAQDA</sequence>
<name>A0A1D9QM60_SCLS1</name>
<dbReference type="Proteomes" id="UP000177798">
    <property type="component" value="Chromosome 16"/>
</dbReference>